<sequence length="149" mass="16541">MKPSNNTTIYTKKALQQNGFKAILLTQSQKTIAEPENSNDKLVANSTPKEKRAFFVRDFRTPKENNRSNFGLVAYHSMMAYSGQSLAIGCFPVKAVSHPAIRYRQTVRSLAIAFDNLFTGLLAMKTFTKLTALFTPIALTQTVKGGIYA</sequence>
<keyword evidence="2" id="KW-1185">Reference proteome</keyword>
<gene>
    <name evidence="1" type="ORF">A6A20_01825</name>
</gene>
<dbReference type="EMBL" id="LWID01000001">
    <property type="protein sequence ID" value="MDG6894395.1"/>
    <property type="molecule type" value="Genomic_DNA"/>
</dbReference>
<name>A0A9X4P847_9PAST</name>
<dbReference type="AlphaFoldDB" id="A0A9X4P847"/>
<proteinExistence type="predicted"/>
<comment type="caution">
    <text evidence="1">The sequence shown here is derived from an EMBL/GenBank/DDBJ whole genome shotgun (WGS) entry which is preliminary data.</text>
</comment>
<accession>A0A9X4P847</accession>
<organism evidence="1 2">
    <name type="scientific">Volucribacter amazonae</name>
    <dbReference type="NCBI Taxonomy" id="256731"/>
    <lineage>
        <taxon>Bacteria</taxon>
        <taxon>Pseudomonadati</taxon>
        <taxon>Pseudomonadota</taxon>
        <taxon>Gammaproteobacteria</taxon>
        <taxon>Pasteurellales</taxon>
        <taxon>Pasteurellaceae</taxon>
        <taxon>Volucribacter</taxon>
    </lineage>
</organism>
<evidence type="ECO:0000313" key="1">
    <source>
        <dbReference type="EMBL" id="MDG6894395.1"/>
    </source>
</evidence>
<dbReference type="RefSeq" id="WP_279571877.1">
    <property type="nucleotide sequence ID" value="NZ_LWID01000001.1"/>
</dbReference>
<evidence type="ECO:0000313" key="2">
    <source>
        <dbReference type="Proteomes" id="UP001155500"/>
    </source>
</evidence>
<protein>
    <submittedName>
        <fullName evidence="1">Uncharacterized protein</fullName>
    </submittedName>
</protein>
<reference evidence="1" key="1">
    <citation type="submission" date="2016-03" db="EMBL/GenBank/DDBJ databases">
        <title>Co-evolution between Pasteurellaceae and their hosts.</title>
        <authorList>
            <person name="Hansen M.J."/>
            <person name="Bojesen A.M."/>
            <person name="Planet P."/>
        </authorList>
    </citation>
    <scope>NUCLEOTIDE SEQUENCE</scope>
    <source>
        <strain evidence="1">146/S8/89</strain>
    </source>
</reference>
<dbReference type="Proteomes" id="UP001155500">
    <property type="component" value="Unassembled WGS sequence"/>
</dbReference>